<dbReference type="EMBL" id="WWCU01000016">
    <property type="protein sequence ID" value="MYN08727.1"/>
    <property type="molecule type" value="Genomic_DNA"/>
</dbReference>
<evidence type="ECO:0000313" key="3">
    <source>
        <dbReference type="EMBL" id="MYN08727.1"/>
    </source>
</evidence>
<feature type="region of interest" description="Disordered" evidence="1">
    <location>
        <begin position="32"/>
        <end position="57"/>
    </location>
</feature>
<accession>A0A7X4KN16</accession>
<feature type="signal peptide" evidence="2">
    <location>
        <begin position="1"/>
        <end position="31"/>
    </location>
</feature>
<organism evidence="3 4">
    <name type="scientific">Pseudoduganella aquatica</name>
    <dbReference type="NCBI Taxonomy" id="2660641"/>
    <lineage>
        <taxon>Bacteria</taxon>
        <taxon>Pseudomonadati</taxon>
        <taxon>Pseudomonadota</taxon>
        <taxon>Betaproteobacteria</taxon>
        <taxon>Burkholderiales</taxon>
        <taxon>Oxalobacteraceae</taxon>
        <taxon>Telluria group</taxon>
        <taxon>Pseudoduganella</taxon>
    </lineage>
</organism>
<reference evidence="3 4" key="1">
    <citation type="submission" date="2019-12" db="EMBL/GenBank/DDBJ databases">
        <title>Novel species isolated from a subtropical stream in China.</title>
        <authorList>
            <person name="Lu H."/>
        </authorList>
    </citation>
    <scope>NUCLEOTIDE SEQUENCE [LARGE SCALE GENOMIC DNA]</scope>
    <source>
        <strain evidence="3 4">FT127W</strain>
    </source>
</reference>
<keyword evidence="2" id="KW-0732">Signal</keyword>
<keyword evidence="4" id="KW-1185">Reference proteome</keyword>
<feature type="chain" id="PRO_5030930030" description="VCBS repeat-containing protein" evidence="2">
    <location>
        <begin position="32"/>
        <end position="460"/>
    </location>
</feature>
<comment type="caution">
    <text evidence="3">The sequence shown here is derived from an EMBL/GenBank/DDBJ whole genome shotgun (WGS) entry which is preliminary data.</text>
</comment>
<name>A0A7X4KN16_9BURK</name>
<dbReference type="RefSeq" id="WP_161073043.1">
    <property type="nucleotide sequence ID" value="NZ_WWCU01000016.1"/>
</dbReference>
<evidence type="ECO:0000256" key="2">
    <source>
        <dbReference type="SAM" id="SignalP"/>
    </source>
</evidence>
<dbReference type="AlphaFoldDB" id="A0A7X4KN16"/>
<evidence type="ECO:0000256" key="1">
    <source>
        <dbReference type="SAM" id="MobiDB-lite"/>
    </source>
</evidence>
<proteinExistence type="predicted"/>
<evidence type="ECO:0000313" key="4">
    <source>
        <dbReference type="Proteomes" id="UP000450676"/>
    </source>
</evidence>
<dbReference type="Proteomes" id="UP000450676">
    <property type="component" value="Unassembled WGS sequence"/>
</dbReference>
<sequence length="460" mass="48713">MTRPHACTPAALAGLALVPALLLGHAPPALAAPAKPAPPSIPVCDAQGKPPDKRDKDHLGYVSQLAVYLANGKDNAGSASPELRRIPMGVELLLLCRSGSSVLVQARTEDGPQGWVKNGQFESARPQAGRLLAELAALPADDVRRRRGLAERALELEPLNPATHHAMIQVLEAGGDKRALAAARARLDAMASGAVVRQQGEPQLIFISTTEGVKMFAMLRNGKLLGMPGSGSDEPLPGKLLDMAFQPGRILHVHAGGVSRKIQVTGMAQSYCDAQTAAVRPFDGGETQGIATNYPLRPSPAYEVPVPAAYGTMNTIIANILRRNGVHPAYRERMLLRPSKGRNALEGFAAVPVRGGANPLLIASVSVEDNDSGPSYSLTVIAEADKTGKYRLAYEDFNIGSGGGEASMYADTFHYNADLDGDGIDELILSSRGYEWGSYFVIQKVAGKWSKTVHGASYGC</sequence>
<evidence type="ECO:0008006" key="5">
    <source>
        <dbReference type="Google" id="ProtNLM"/>
    </source>
</evidence>
<protein>
    <recommendedName>
        <fullName evidence="5">VCBS repeat-containing protein</fullName>
    </recommendedName>
</protein>
<gene>
    <name evidence="3" type="ORF">GTP77_15455</name>
</gene>